<proteinExistence type="predicted"/>
<feature type="region of interest" description="Disordered" evidence="1">
    <location>
        <begin position="85"/>
        <end position="194"/>
    </location>
</feature>
<sequence length="194" mass="21641">MVGSKLKECSKCLGAPCDWDQFGRRMQSTYSRMRRYQPGSTVSGILKALFQFYHYLKYGRFATNPTNHFPRCISAQLEIIIRLEHHPRKPMSQSLSTKSTSSSSRNTDTSSQGSDAQCEDSLFDEKGGASTIPTALDVVEKTHKSKPSRRKRKLAPTSVTQTSRKTKQRIGKSTPAADSTRMENDAHVGPNIPV</sequence>
<feature type="compositionally biased region" description="Low complexity" evidence="1">
    <location>
        <begin position="92"/>
        <end position="114"/>
    </location>
</feature>
<reference evidence="3" key="1">
    <citation type="submission" date="2017-03" db="EMBL/GenBank/DDBJ databases">
        <title>Phytopthora megakarya and P. palmivora, two closely related causual agents of cacao black pod achieved similar genome size and gene model numbers by different mechanisms.</title>
        <authorList>
            <person name="Ali S."/>
            <person name="Shao J."/>
            <person name="Larry D.J."/>
            <person name="Kronmiller B."/>
            <person name="Shen D."/>
            <person name="Strem M.D."/>
            <person name="Melnick R.L."/>
            <person name="Guiltinan M.J."/>
            <person name="Tyler B.M."/>
            <person name="Meinhardt L.W."/>
            <person name="Bailey B.A."/>
        </authorList>
    </citation>
    <scope>NUCLEOTIDE SEQUENCE [LARGE SCALE GENOMIC DNA]</scope>
    <source>
        <strain evidence="3">zdho120</strain>
    </source>
</reference>
<feature type="compositionally biased region" description="Basic residues" evidence="1">
    <location>
        <begin position="143"/>
        <end position="154"/>
    </location>
</feature>
<dbReference type="Proteomes" id="UP000198211">
    <property type="component" value="Unassembled WGS sequence"/>
</dbReference>
<evidence type="ECO:0000313" key="2">
    <source>
        <dbReference type="EMBL" id="OWY93463.1"/>
    </source>
</evidence>
<keyword evidence="3" id="KW-1185">Reference proteome</keyword>
<organism evidence="2 3">
    <name type="scientific">Phytophthora megakarya</name>
    <dbReference type="NCBI Taxonomy" id="4795"/>
    <lineage>
        <taxon>Eukaryota</taxon>
        <taxon>Sar</taxon>
        <taxon>Stramenopiles</taxon>
        <taxon>Oomycota</taxon>
        <taxon>Peronosporomycetes</taxon>
        <taxon>Peronosporales</taxon>
        <taxon>Peronosporaceae</taxon>
        <taxon>Phytophthora</taxon>
    </lineage>
</organism>
<evidence type="ECO:0000256" key="1">
    <source>
        <dbReference type="SAM" id="MobiDB-lite"/>
    </source>
</evidence>
<protein>
    <submittedName>
        <fullName evidence="2">Uncharacterized protein</fullName>
    </submittedName>
</protein>
<dbReference type="AlphaFoldDB" id="A0A225UKF2"/>
<gene>
    <name evidence="2" type="ORF">PHMEG_00037138</name>
</gene>
<name>A0A225UKF2_9STRA</name>
<accession>A0A225UKF2</accession>
<comment type="caution">
    <text evidence="2">The sequence shown here is derived from an EMBL/GenBank/DDBJ whole genome shotgun (WGS) entry which is preliminary data.</text>
</comment>
<dbReference type="EMBL" id="NBNE01016042">
    <property type="protein sequence ID" value="OWY93463.1"/>
    <property type="molecule type" value="Genomic_DNA"/>
</dbReference>
<dbReference type="OrthoDB" id="136148at2759"/>
<evidence type="ECO:0000313" key="3">
    <source>
        <dbReference type="Proteomes" id="UP000198211"/>
    </source>
</evidence>